<sequence length="208" mass="24022">MKTQQRDFRENCRFTISHFLFRQVEDCSIEIRKAINDDDKYSDIKNTVSSNETLKQEMDTRGTIIQVLVLESVVNPGRKLCVANTHLYFHPIKGMLYQIITDCGHHQALTRCNTETDSRDPDFTLEGASFSHELDLKNSCGIVEYTNYAGNFHEQLDYIFIDSTMDVICVIPMPEHSEVEQHIALPNVVFPSDHIAQICDLKWKSLYE</sequence>
<keyword evidence="1" id="KW-0378">Hydrolase</keyword>
<dbReference type="InterPro" id="IPR036691">
    <property type="entry name" value="Endo/exonu/phosph_ase_sf"/>
</dbReference>
<proteinExistence type="predicted"/>
<dbReference type="PANTHER" id="PTHR12121">
    <property type="entry name" value="CARBON CATABOLITE REPRESSOR PROTEIN 4"/>
    <property type="match status" value="1"/>
</dbReference>
<dbReference type="Proteomes" id="UP000507470">
    <property type="component" value="Unassembled WGS sequence"/>
</dbReference>
<dbReference type="PANTHER" id="PTHR12121:SF37">
    <property type="entry name" value="2',5'-PHOSPHODIESTERASE 12"/>
    <property type="match status" value="1"/>
</dbReference>
<dbReference type="EMBL" id="CACVKT020002575">
    <property type="protein sequence ID" value="CAC5378513.1"/>
    <property type="molecule type" value="Genomic_DNA"/>
</dbReference>
<dbReference type="OrthoDB" id="412787at2759"/>
<dbReference type="GO" id="GO:0005739">
    <property type="term" value="C:mitochondrion"/>
    <property type="evidence" value="ECO:0007669"/>
    <property type="project" value="TreeGrafter"/>
</dbReference>
<keyword evidence="2" id="KW-1185">Reference proteome</keyword>
<dbReference type="EC" id="3.1.4.-" evidence="1"/>
<organism evidence="1 2">
    <name type="scientific">Mytilus coruscus</name>
    <name type="common">Sea mussel</name>
    <dbReference type="NCBI Taxonomy" id="42192"/>
    <lineage>
        <taxon>Eukaryota</taxon>
        <taxon>Metazoa</taxon>
        <taxon>Spiralia</taxon>
        <taxon>Lophotrochozoa</taxon>
        <taxon>Mollusca</taxon>
        <taxon>Bivalvia</taxon>
        <taxon>Autobranchia</taxon>
        <taxon>Pteriomorphia</taxon>
        <taxon>Mytilida</taxon>
        <taxon>Mytiloidea</taxon>
        <taxon>Mytilidae</taxon>
        <taxon>Mytilinae</taxon>
        <taxon>Mytilus</taxon>
    </lineage>
</organism>
<dbReference type="AlphaFoldDB" id="A0A6J8B4V3"/>
<dbReference type="Gene3D" id="4.10.60.20">
    <property type="match status" value="1"/>
</dbReference>
<evidence type="ECO:0000313" key="1">
    <source>
        <dbReference type="EMBL" id="CAC5378513.1"/>
    </source>
</evidence>
<dbReference type="GO" id="GO:0000288">
    <property type="term" value="P:nuclear-transcribed mRNA catabolic process, deadenylation-dependent decay"/>
    <property type="evidence" value="ECO:0007669"/>
    <property type="project" value="TreeGrafter"/>
</dbReference>
<gene>
    <name evidence="1" type="ORF">MCOR_14706</name>
</gene>
<evidence type="ECO:0000313" key="2">
    <source>
        <dbReference type="Proteomes" id="UP000507470"/>
    </source>
</evidence>
<dbReference type="SUPFAM" id="SSF56219">
    <property type="entry name" value="DNase I-like"/>
    <property type="match status" value="1"/>
</dbReference>
<name>A0A6J8B4V3_MYTCO</name>
<protein>
    <submittedName>
        <fullName evidence="1">PDE12</fullName>
        <ecNumber evidence="1">3.1.13.4</ecNumber>
        <ecNumber evidence="1">3.1.4.-</ecNumber>
    </submittedName>
</protein>
<dbReference type="Gene3D" id="3.60.10.10">
    <property type="entry name" value="Endonuclease/exonuclease/phosphatase"/>
    <property type="match status" value="1"/>
</dbReference>
<dbReference type="InterPro" id="IPR050410">
    <property type="entry name" value="CCR4/nocturin_mRNA_transcr"/>
</dbReference>
<accession>A0A6J8B4V3</accession>
<dbReference type="GO" id="GO:0004535">
    <property type="term" value="F:poly(A)-specific ribonuclease activity"/>
    <property type="evidence" value="ECO:0007669"/>
    <property type="project" value="UniProtKB-EC"/>
</dbReference>
<reference evidence="1 2" key="1">
    <citation type="submission" date="2020-06" db="EMBL/GenBank/DDBJ databases">
        <authorList>
            <person name="Li R."/>
            <person name="Bekaert M."/>
        </authorList>
    </citation>
    <scope>NUCLEOTIDE SEQUENCE [LARGE SCALE GENOMIC DNA]</scope>
    <source>
        <strain evidence="2">wild</strain>
    </source>
</reference>
<dbReference type="EC" id="3.1.13.4" evidence="1"/>